<proteinExistence type="predicted"/>
<feature type="transmembrane region" description="Helical" evidence="1">
    <location>
        <begin position="21"/>
        <end position="41"/>
    </location>
</feature>
<comment type="caution">
    <text evidence="2">The sequence shown here is derived from an EMBL/GenBank/DDBJ whole genome shotgun (WGS) entry which is preliminary data.</text>
</comment>
<organism evidence="2 3">
    <name type="scientific">Candidatus Megaera venefica</name>
    <dbReference type="NCBI Taxonomy" id="2055910"/>
    <lineage>
        <taxon>Bacteria</taxon>
        <taxon>Pseudomonadati</taxon>
        <taxon>Pseudomonadota</taxon>
        <taxon>Alphaproteobacteria</taxon>
        <taxon>Rickettsiales</taxon>
        <taxon>Rickettsiaceae</taxon>
        <taxon>Candidatus Megaera</taxon>
    </lineage>
</organism>
<reference evidence="2 3" key="1">
    <citation type="submission" date="2023-03" db="EMBL/GenBank/DDBJ databases">
        <title>Host association and intracellularity evolved multiple times independently in the Rickettsiales.</title>
        <authorList>
            <person name="Castelli M."/>
            <person name="Nardi T."/>
            <person name="Gammuto L."/>
            <person name="Bellinzona G."/>
            <person name="Sabaneyeva E."/>
            <person name="Potekhin A."/>
            <person name="Serra V."/>
            <person name="Petroni G."/>
            <person name="Sassera D."/>
        </authorList>
    </citation>
    <scope>NUCLEOTIDE SEQUENCE [LARGE SCALE GENOMIC DNA]</scope>
    <source>
        <strain evidence="2 3">Sr 2-6</strain>
    </source>
</reference>
<gene>
    <name evidence="2" type="ORF">Megvenef_01307</name>
</gene>
<keyword evidence="1" id="KW-1133">Transmembrane helix</keyword>
<name>A0ABU5NDV5_9RICK</name>
<dbReference type="Proteomes" id="UP001291687">
    <property type="component" value="Unassembled WGS sequence"/>
</dbReference>
<protein>
    <submittedName>
        <fullName evidence="2">Uncharacterized protein</fullName>
    </submittedName>
</protein>
<dbReference type="EMBL" id="JARJFB010000116">
    <property type="protein sequence ID" value="MEA0971331.1"/>
    <property type="molecule type" value="Genomic_DNA"/>
</dbReference>
<evidence type="ECO:0000256" key="1">
    <source>
        <dbReference type="SAM" id="Phobius"/>
    </source>
</evidence>
<sequence length="260" mass="29855">MNGKIKPAENKNTKRANSNSLRIFALILGLVIAVIVVLVKYNPQLFDSFFKEKSSPAEQILVEDSSLDKTAPEESYFPGPEVPLLSFSPDENELDRENGDLGGAENMEPEARHPYEIEVEKDELAEKNIDSSEKQIRLISGLNNYRLFLANAERLMTKFRQDQLFYNELRFFNSITHPNMIKNTLLLLDDYNKMLSNPECECTDKFVEIFSSKLMSKFIKVTKISKTKEEQKQLKDGINENLPVLINYIYSPELQGSFIK</sequence>
<accession>A0ABU5NDV5</accession>
<keyword evidence="1" id="KW-0812">Transmembrane</keyword>
<evidence type="ECO:0000313" key="2">
    <source>
        <dbReference type="EMBL" id="MEA0971331.1"/>
    </source>
</evidence>
<keyword evidence="3" id="KW-1185">Reference proteome</keyword>
<evidence type="ECO:0000313" key="3">
    <source>
        <dbReference type="Proteomes" id="UP001291687"/>
    </source>
</evidence>
<dbReference type="RefSeq" id="WP_322777233.1">
    <property type="nucleotide sequence ID" value="NZ_JARJFB010000116.1"/>
</dbReference>
<keyword evidence="1" id="KW-0472">Membrane</keyword>